<dbReference type="EMBL" id="JASMQC010000003">
    <property type="protein sequence ID" value="KAK1946300.1"/>
    <property type="molecule type" value="Genomic_DNA"/>
</dbReference>
<keyword evidence="2" id="KW-1185">Reference proteome</keyword>
<organism evidence="1 2">
    <name type="scientific">Phytophthora citrophthora</name>
    <dbReference type="NCBI Taxonomy" id="4793"/>
    <lineage>
        <taxon>Eukaryota</taxon>
        <taxon>Sar</taxon>
        <taxon>Stramenopiles</taxon>
        <taxon>Oomycota</taxon>
        <taxon>Peronosporomycetes</taxon>
        <taxon>Peronosporales</taxon>
        <taxon>Peronosporaceae</taxon>
        <taxon>Phytophthora</taxon>
    </lineage>
</organism>
<dbReference type="Proteomes" id="UP001259832">
    <property type="component" value="Unassembled WGS sequence"/>
</dbReference>
<sequence length="310" mass="33971">MAGKKTSSCVLLLVESMQQQVRLARPQERTETWALASPLQNKKLATMDRSEFPHLTDSQFESVRKMAGIFGMDAFRSLAAATPAVQVERVTAFDMCERWLIEHVRGTFEAPLVEPRPASKNFARQQTVARNRDKFEDALRESERSGVVAVRLADGTVVEVPKVQVDLAVKFEDIDSVESFIVLETDNNTSPGSIGAAKPLGLAGLQSLTEPWTEGVRWNRQDAAASEEYLGASVVGATSPHTRSDRRPWMAGATGGGPCPTCGSATTAGPHARSRSDVQAATVVVPQGTNQVHKRMKEFRREPRWLAMPK</sequence>
<protein>
    <submittedName>
        <fullName evidence="1">Uncharacterized protein</fullName>
    </submittedName>
</protein>
<name>A0AAD9GWI8_9STRA</name>
<dbReference type="AlphaFoldDB" id="A0AAD9GWI8"/>
<proteinExistence type="predicted"/>
<comment type="caution">
    <text evidence="1">The sequence shown here is derived from an EMBL/GenBank/DDBJ whole genome shotgun (WGS) entry which is preliminary data.</text>
</comment>
<reference evidence="1" key="1">
    <citation type="submission" date="2023-08" db="EMBL/GenBank/DDBJ databases">
        <title>Reference Genome Resource for the Citrus Pathogen Phytophthora citrophthora.</title>
        <authorList>
            <person name="Moller H."/>
            <person name="Coetzee B."/>
            <person name="Rose L.J."/>
            <person name="Van Niekerk J.M."/>
        </authorList>
    </citation>
    <scope>NUCLEOTIDE SEQUENCE</scope>
    <source>
        <strain evidence="1">STE-U-9442</strain>
    </source>
</reference>
<evidence type="ECO:0000313" key="2">
    <source>
        <dbReference type="Proteomes" id="UP001259832"/>
    </source>
</evidence>
<gene>
    <name evidence="1" type="ORF">P3T76_001853</name>
</gene>
<accession>A0AAD9GWI8</accession>
<evidence type="ECO:0000313" key="1">
    <source>
        <dbReference type="EMBL" id="KAK1946300.1"/>
    </source>
</evidence>